<dbReference type="STRING" id="2045.KR76_15265"/>
<dbReference type="EMBL" id="CP009896">
    <property type="protein sequence ID" value="AIY17786.1"/>
    <property type="molecule type" value="Genomic_DNA"/>
</dbReference>
<name>A0A0A1DK46_NOCSI</name>
<keyword evidence="2" id="KW-1185">Reference proteome</keyword>
<dbReference type="GeneID" id="96610206"/>
<dbReference type="HOGENOM" id="CLU_1946559_0_0_11"/>
<reference evidence="1 2" key="1">
    <citation type="journal article" date="2015" name="Genome Announc.">
        <title>Complete Genome Sequence of Steroid-Transforming Nocardioides simplex VKM Ac-2033D.</title>
        <authorList>
            <person name="Shtratnikova V.Y."/>
            <person name="Schelkunov M.I."/>
            <person name="Pekov Y.A."/>
            <person name="Fokina V.V."/>
            <person name="Logacheva M.D."/>
            <person name="Sokolov S.L."/>
            <person name="Bragin E.Y."/>
            <person name="Ashapkin V.V."/>
            <person name="Donova M.V."/>
        </authorList>
    </citation>
    <scope>NUCLEOTIDE SEQUENCE [LARGE SCALE GENOMIC DNA]</scope>
    <source>
        <strain evidence="1 2">VKM Ac-2033D</strain>
    </source>
</reference>
<accession>A0A0A1DK46</accession>
<dbReference type="Proteomes" id="UP000030300">
    <property type="component" value="Chromosome"/>
</dbReference>
<proteinExistence type="predicted"/>
<evidence type="ECO:0000313" key="1">
    <source>
        <dbReference type="EMBL" id="AIY17786.1"/>
    </source>
</evidence>
<dbReference type="OrthoDB" id="4243978at2"/>
<protein>
    <submittedName>
        <fullName evidence="1">Uncharacterized protein</fullName>
    </submittedName>
</protein>
<dbReference type="KEGG" id="psim:KR76_15265"/>
<evidence type="ECO:0000313" key="2">
    <source>
        <dbReference type="Proteomes" id="UP000030300"/>
    </source>
</evidence>
<dbReference type="AlphaFoldDB" id="A0A0A1DK46"/>
<dbReference type="RefSeq" id="WP_038679467.1">
    <property type="nucleotide sequence ID" value="NZ_BJMC01000009.1"/>
</dbReference>
<organism evidence="1 2">
    <name type="scientific">Nocardioides simplex</name>
    <name type="common">Arthrobacter simplex</name>
    <dbReference type="NCBI Taxonomy" id="2045"/>
    <lineage>
        <taxon>Bacteria</taxon>
        <taxon>Bacillati</taxon>
        <taxon>Actinomycetota</taxon>
        <taxon>Actinomycetes</taxon>
        <taxon>Propionibacteriales</taxon>
        <taxon>Nocardioidaceae</taxon>
        <taxon>Pimelobacter</taxon>
    </lineage>
</organism>
<sequence>MLRGRTSSTFHLRDEDGNVVRTVTESPWTEEDRALMLAYRMYLNSLCSGDCGQPRALAHHPANDGWYGVGERVICHACTALKRAANEGSKEPVKPVEYYVLDHDRDYDANPLPVLDLNRDTPDLGAFAA</sequence>
<gene>
    <name evidence="1" type="ORF">KR76_15265</name>
</gene>